<dbReference type="EMBL" id="FUWH01000003">
    <property type="protein sequence ID" value="SJZ63879.1"/>
    <property type="molecule type" value="Genomic_DNA"/>
</dbReference>
<dbReference type="STRING" id="413434.SAMN04488132_103276"/>
<evidence type="ECO:0000313" key="1">
    <source>
        <dbReference type="EMBL" id="SJZ63879.1"/>
    </source>
</evidence>
<reference evidence="1 2" key="1">
    <citation type="submission" date="2017-02" db="EMBL/GenBank/DDBJ databases">
        <authorList>
            <person name="Peterson S.W."/>
        </authorList>
    </citation>
    <scope>NUCLEOTIDE SEQUENCE [LARGE SCALE GENOMIC DNA]</scope>
    <source>
        <strain evidence="1 2">DSM 22335</strain>
    </source>
</reference>
<protein>
    <submittedName>
        <fullName evidence="1">Uncharacterized protein</fullName>
    </submittedName>
</protein>
<organism evidence="1 2">
    <name type="scientific">Sediminibacterium ginsengisoli</name>
    <dbReference type="NCBI Taxonomy" id="413434"/>
    <lineage>
        <taxon>Bacteria</taxon>
        <taxon>Pseudomonadati</taxon>
        <taxon>Bacteroidota</taxon>
        <taxon>Chitinophagia</taxon>
        <taxon>Chitinophagales</taxon>
        <taxon>Chitinophagaceae</taxon>
        <taxon>Sediminibacterium</taxon>
    </lineage>
</organism>
<dbReference type="AlphaFoldDB" id="A0A1T4MA59"/>
<proteinExistence type="predicted"/>
<evidence type="ECO:0000313" key="2">
    <source>
        <dbReference type="Proteomes" id="UP000190888"/>
    </source>
</evidence>
<keyword evidence="2" id="KW-1185">Reference proteome</keyword>
<name>A0A1T4MA59_9BACT</name>
<dbReference type="RefSeq" id="WP_176112933.1">
    <property type="nucleotide sequence ID" value="NZ_FUWH01000003.1"/>
</dbReference>
<accession>A0A1T4MA59</accession>
<dbReference type="Proteomes" id="UP000190888">
    <property type="component" value="Unassembled WGS sequence"/>
</dbReference>
<sequence length="55" mass="6069">MLLKQKQQVVPFEGLQGLSKQALDTILYGLILQISGKKKKLPYAARGKERTAAQA</sequence>
<gene>
    <name evidence="1" type="ORF">SAMN04488132_103276</name>
</gene>